<keyword evidence="2" id="KW-0328">Glycosyltransferase</keyword>
<comment type="caution">
    <text evidence="4">The sequence shown here is derived from an EMBL/GenBank/DDBJ whole genome shotgun (WGS) entry which is preliminary data.</text>
</comment>
<name>A0A8J4R6S2_9ROSI</name>
<gene>
    <name evidence="4" type="ORF">CMV_014432</name>
</gene>
<dbReference type="EMBL" id="JRKL02002015">
    <property type="protein sequence ID" value="KAF3960894.1"/>
    <property type="molecule type" value="Genomic_DNA"/>
</dbReference>
<accession>A0A8J4R6S2</accession>
<keyword evidence="3" id="KW-0808">Transferase</keyword>
<dbReference type="InterPro" id="IPR002213">
    <property type="entry name" value="UDP_glucos_trans"/>
</dbReference>
<dbReference type="GO" id="GO:0035251">
    <property type="term" value="F:UDP-glucosyltransferase activity"/>
    <property type="evidence" value="ECO:0007669"/>
    <property type="project" value="TreeGrafter"/>
</dbReference>
<dbReference type="Gene3D" id="3.40.50.2000">
    <property type="entry name" value="Glycogen Phosphorylase B"/>
    <property type="match status" value="2"/>
</dbReference>
<proteinExistence type="inferred from homology"/>
<dbReference type="Pfam" id="PF00201">
    <property type="entry name" value="UDPGT"/>
    <property type="match status" value="1"/>
</dbReference>
<sequence>MSTTKSKTNLHIVAYPFPSAGHIIPLLDLTHLLLTRGLNVTVLVTPSNVHLLEPYLSAHPSSLKHLVLPALVPASTPTPPHKRLLAVVRALRDLHYPFLLQWFQSHPSPPVAIISDFFLGWTHHLACELKVPRLCFSPSGAFGMSVAFSMIRDPPKNNDPGEDINVLISLPKVPNSPTYPWWQIPPHYRNDLEADPDWEFHRNSMLANFESWGIVFNSFASLESVYFDHLKREVGHNRVWAVGPVLPLEGDLIGSATRGGASSVPCHELMTWLDARLDNSVVYVCFGSLAVLTSKQLNVLATALECSGVHFILCARVPDDQGSILDGFRDRVGDRGLVIKGGWAPQVAILRHRAIGSFLTHCGWNSVLEGLISGVVMLTWPMGTEQFTNALLLVDQLGVAIRAGEGNENIPDSNELAQLLILSLDKIKPQNVRAKELSDAALSAVKGGSSDKDLDELIKQLVDIKKLE</sequence>
<evidence type="ECO:0000313" key="5">
    <source>
        <dbReference type="Proteomes" id="UP000737018"/>
    </source>
</evidence>
<evidence type="ECO:0000313" key="4">
    <source>
        <dbReference type="EMBL" id="KAF3960894.1"/>
    </source>
</evidence>
<reference evidence="4" key="1">
    <citation type="submission" date="2020-03" db="EMBL/GenBank/DDBJ databases">
        <title>Castanea mollissima Vanexum genome sequencing.</title>
        <authorList>
            <person name="Staton M."/>
        </authorList>
    </citation>
    <scope>NUCLEOTIDE SEQUENCE</scope>
    <source>
        <tissue evidence="4">Leaf</tissue>
    </source>
</reference>
<dbReference type="AlphaFoldDB" id="A0A8J4R6S2"/>
<dbReference type="FunFam" id="3.40.50.2000:FF:000056">
    <property type="entry name" value="Glycosyltransferase"/>
    <property type="match status" value="1"/>
</dbReference>
<comment type="similarity">
    <text evidence="1">Belongs to the UDP-glycosyltransferase family.</text>
</comment>
<evidence type="ECO:0000256" key="1">
    <source>
        <dbReference type="ARBA" id="ARBA00009995"/>
    </source>
</evidence>
<dbReference type="SUPFAM" id="SSF53756">
    <property type="entry name" value="UDP-Glycosyltransferase/glycogen phosphorylase"/>
    <property type="match status" value="1"/>
</dbReference>
<organism evidence="4 5">
    <name type="scientific">Castanea mollissima</name>
    <name type="common">Chinese chestnut</name>
    <dbReference type="NCBI Taxonomy" id="60419"/>
    <lineage>
        <taxon>Eukaryota</taxon>
        <taxon>Viridiplantae</taxon>
        <taxon>Streptophyta</taxon>
        <taxon>Embryophyta</taxon>
        <taxon>Tracheophyta</taxon>
        <taxon>Spermatophyta</taxon>
        <taxon>Magnoliopsida</taxon>
        <taxon>eudicotyledons</taxon>
        <taxon>Gunneridae</taxon>
        <taxon>Pentapetalae</taxon>
        <taxon>rosids</taxon>
        <taxon>fabids</taxon>
        <taxon>Fagales</taxon>
        <taxon>Fagaceae</taxon>
        <taxon>Castanea</taxon>
    </lineage>
</organism>
<dbReference type="PANTHER" id="PTHR48047">
    <property type="entry name" value="GLYCOSYLTRANSFERASE"/>
    <property type="match status" value="1"/>
</dbReference>
<keyword evidence="5" id="KW-1185">Reference proteome</keyword>
<dbReference type="CDD" id="cd03784">
    <property type="entry name" value="GT1_Gtf-like"/>
    <property type="match status" value="1"/>
</dbReference>
<dbReference type="OrthoDB" id="5835829at2759"/>
<protein>
    <submittedName>
        <fullName evidence="4">Uncharacterized protein</fullName>
    </submittedName>
</protein>
<dbReference type="PANTHER" id="PTHR48047:SF118">
    <property type="entry name" value="HEXOSYLTRANSFERASE-RELATED"/>
    <property type="match status" value="1"/>
</dbReference>
<dbReference type="Proteomes" id="UP000737018">
    <property type="component" value="Unassembled WGS sequence"/>
</dbReference>
<evidence type="ECO:0000256" key="3">
    <source>
        <dbReference type="ARBA" id="ARBA00022679"/>
    </source>
</evidence>
<evidence type="ECO:0000256" key="2">
    <source>
        <dbReference type="ARBA" id="ARBA00022676"/>
    </source>
</evidence>